<dbReference type="Gene3D" id="3.30.200.210">
    <property type="match status" value="1"/>
</dbReference>
<dbReference type="GO" id="GO:0016491">
    <property type="term" value="F:oxidoreductase activity"/>
    <property type="evidence" value="ECO:0007669"/>
    <property type="project" value="InterPro"/>
</dbReference>
<dbReference type="InterPro" id="IPR006657">
    <property type="entry name" value="MoPterin_dinucl-bd_dom"/>
</dbReference>
<keyword evidence="4" id="KW-0411">Iron-sulfur</keyword>
<dbReference type="InterPro" id="IPR050123">
    <property type="entry name" value="Prok_molybdopt-oxidoreductase"/>
</dbReference>
<evidence type="ECO:0000256" key="4">
    <source>
        <dbReference type="ARBA" id="ARBA00023014"/>
    </source>
</evidence>
<dbReference type="InterPro" id="IPR006656">
    <property type="entry name" value="Mopterin_OxRdtase"/>
</dbReference>
<dbReference type="PANTHER" id="PTHR43105">
    <property type="entry name" value="RESPIRATORY NITRATE REDUCTASE"/>
    <property type="match status" value="1"/>
</dbReference>
<dbReference type="Pfam" id="PF01568">
    <property type="entry name" value="Molydop_binding"/>
    <property type="match status" value="1"/>
</dbReference>
<dbReference type="Gene3D" id="2.40.40.20">
    <property type="match status" value="2"/>
</dbReference>
<dbReference type="Gene3D" id="3.40.228.10">
    <property type="entry name" value="Dimethylsulfoxide Reductase, domain 2"/>
    <property type="match status" value="1"/>
</dbReference>
<name>A0A6A7A524_9PLEO</name>
<dbReference type="GO" id="GO:0043546">
    <property type="term" value="F:molybdopterin cofactor binding"/>
    <property type="evidence" value="ECO:0007669"/>
    <property type="project" value="InterPro"/>
</dbReference>
<dbReference type="EMBL" id="MU006223">
    <property type="protein sequence ID" value="KAF2828256.1"/>
    <property type="molecule type" value="Genomic_DNA"/>
</dbReference>
<evidence type="ECO:0000256" key="1">
    <source>
        <dbReference type="ARBA" id="ARBA00022485"/>
    </source>
</evidence>
<dbReference type="Gene3D" id="3.40.50.740">
    <property type="match status" value="1"/>
</dbReference>
<dbReference type="InterPro" id="IPR009010">
    <property type="entry name" value="Asp_de-COase-like_dom_sf"/>
</dbReference>
<dbReference type="Pfam" id="PF04879">
    <property type="entry name" value="Molybdop_Fe4S4"/>
    <property type="match status" value="1"/>
</dbReference>
<keyword evidence="7" id="KW-1185">Reference proteome</keyword>
<keyword evidence="3" id="KW-0408">Iron</keyword>
<dbReference type="OrthoDB" id="10249365at2759"/>
<dbReference type="SMART" id="SM00926">
    <property type="entry name" value="Molybdop_Fe4S4"/>
    <property type="match status" value="1"/>
</dbReference>
<evidence type="ECO:0000256" key="2">
    <source>
        <dbReference type="ARBA" id="ARBA00022723"/>
    </source>
</evidence>
<dbReference type="AlphaFoldDB" id="A0A6A7A524"/>
<dbReference type="SUPFAM" id="SSF53706">
    <property type="entry name" value="Formate dehydrogenase/DMSO reductase, domains 1-3"/>
    <property type="match status" value="1"/>
</dbReference>
<organism evidence="6 7">
    <name type="scientific">Ophiobolus disseminans</name>
    <dbReference type="NCBI Taxonomy" id="1469910"/>
    <lineage>
        <taxon>Eukaryota</taxon>
        <taxon>Fungi</taxon>
        <taxon>Dikarya</taxon>
        <taxon>Ascomycota</taxon>
        <taxon>Pezizomycotina</taxon>
        <taxon>Dothideomycetes</taxon>
        <taxon>Pleosporomycetidae</taxon>
        <taxon>Pleosporales</taxon>
        <taxon>Pleosporineae</taxon>
        <taxon>Phaeosphaeriaceae</taxon>
        <taxon>Ophiobolus</taxon>
    </lineage>
</organism>
<accession>A0A6A7A524</accession>
<protein>
    <submittedName>
        <fullName evidence="6">Nitrate reductase</fullName>
    </submittedName>
</protein>
<sequence>MGKIKVGEAPKVQSCNSIEDIWGPRTPYKHEWPVRVDEAYDEEPGKWVQSACILCSNGCGLDIGVKDGMVVDVRGRATDRVNKGRLGPKGLHGWKAVGHEDRLQHPLILRNGKLERATWDEAMNLIVEKSKDIIKRLTGHGIAFYTTGDGNTLLCTATAAASMRESFGSDGQPGSYTDIDYTDCIMLCGHNPPKIIVVDPRLSDTAKLATIHLKPKIGTNVALFNGIQHLLFANGWVNTEWVEKHTVGVDTLRETVKEFTPNVVEQITGVPREDLHKATEIIGTTKTLLSTALQGIYQSNEATAASCQINNINLLWGLIGKPGCGIFQMNGQPTAQNNHEAGCDGEFPGFRNHLNPVHMEELAKIWNIDPVQVPHWNEPTCRIFISHAMIEMLWISGTNPMVSLPNLARVRELLTYQDLFVIMQDIFPTETNAIADVVLPAAQWGEKTGCFTNVDRTVHLSHKAVKPPVEAKSDLQLFLEYGKRMGFKDKDGNDLLPWTTSEQVFEEWKKLSKGRPCDYSGLSYEKLTGGSGIQWPCNEDNPLGTERLFSDGKFFTDIDYCESFGHDLETASYYSKDEYAKFKPAGRAFLKSSHYIPSPEEPNDEFPLRLSTGRRVHHFHTRTKTGRTPMQNACPAPEIEISREDADAIGLEEGEEVLKGQTFISFHFGYFDATDGKARAANELTTGRWDPISKQPMFKGGAIKITKLPQKATIKSNKYRALFLIFKIHAKEQQSAAESKAGETKPDAIDVKSNWLRRRGLERWLGELDQCSLLLLEIFDKIIAEAERDPDILNGLCMLRRIASRICDRTKPLATKYKDDKDWGGWRAHSLAKMLFFTEEHKGQMDTSYLVLETLHSLQVFLSYIKVSLRGMKPAAQALWDKDLIACVLESMTDVEEMEGWALQQMQVKAPQSLIVPVPVVDGKM</sequence>
<dbReference type="GO" id="GO:0046872">
    <property type="term" value="F:metal ion binding"/>
    <property type="evidence" value="ECO:0007669"/>
    <property type="project" value="UniProtKB-KW"/>
</dbReference>
<evidence type="ECO:0000259" key="5">
    <source>
        <dbReference type="PROSITE" id="PS51669"/>
    </source>
</evidence>
<dbReference type="GO" id="GO:0051539">
    <property type="term" value="F:4 iron, 4 sulfur cluster binding"/>
    <property type="evidence" value="ECO:0007669"/>
    <property type="project" value="UniProtKB-KW"/>
</dbReference>
<evidence type="ECO:0000313" key="6">
    <source>
        <dbReference type="EMBL" id="KAF2828256.1"/>
    </source>
</evidence>
<dbReference type="InterPro" id="IPR006963">
    <property type="entry name" value="Mopterin_OxRdtase_4Fe-4S_dom"/>
</dbReference>
<keyword evidence="2" id="KW-0479">Metal-binding</keyword>
<dbReference type="Proteomes" id="UP000799424">
    <property type="component" value="Unassembled WGS sequence"/>
</dbReference>
<proteinExistence type="predicted"/>
<dbReference type="SUPFAM" id="SSF50692">
    <property type="entry name" value="ADC-like"/>
    <property type="match status" value="1"/>
</dbReference>
<dbReference type="PROSITE" id="PS51669">
    <property type="entry name" value="4FE4S_MOW_BIS_MGD"/>
    <property type="match status" value="1"/>
</dbReference>
<dbReference type="Pfam" id="PF00384">
    <property type="entry name" value="Molybdopterin"/>
    <property type="match status" value="2"/>
</dbReference>
<dbReference type="PANTHER" id="PTHR43105:SF10">
    <property type="entry name" value="NADH-QUINONE OXIDOREDUCTASE SUBUNIT G"/>
    <property type="match status" value="1"/>
</dbReference>
<keyword evidence="1" id="KW-0004">4Fe-4S</keyword>
<evidence type="ECO:0000313" key="7">
    <source>
        <dbReference type="Proteomes" id="UP000799424"/>
    </source>
</evidence>
<evidence type="ECO:0000256" key="3">
    <source>
        <dbReference type="ARBA" id="ARBA00023004"/>
    </source>
</evidence>
<feature type="domain" description="4Fe-4S Mo/W bis-MGD-type" evidence="5">
    <location>
        <begin position="45"/>
        <end position="101"/>
    </location>
</feature>
<reference evidence="6" key="1">
    <citation type="journal article" date="2020" name="Stud. Mycol.">
        <title>101 Dothideomycetes genomes: a test case for predicting lifestyles and emergence of pathogens.</title>
        <authorList>
            <person name="Haridas S."/>
            <person name="Albert R."/>
            <person name="Binder M."/>
            <person name="Bloem J."/>
            <person name="Labutti K."/>
            <person name="Salamov A."/>
            <person name="Andreopoulos B."/>
            <person name="Baker S."/>
            <person name="Barry K."/>
            <person name="Bills G."/>
            <person name="Bluhm B."/>
            <person name="Cannon C."/>
            <person name="Castanera R."/>
            <person name="Culley D."/>
            <person name="Daum C."/>
            <person name="Ezra D."/>
            <person name="Gonzalez J."/>
            <person name="Henrissat B."/>
            <person name="Kuo A."/>
            <person name="Liang C."/>
            <person name="Lipzen A."/>
            <person name="Lutzoni F."/>
            <person name="Magnuson J."/>
            <person name="Mondo S."/>
            <person name="Nolan M."/>
            <person name="Ohm R."/>
            <person name="Pangilinan J."/>
            <person name="Park H.-J."/>
            <person name="Ramirez L."/>
            <person name="Alfaro M."/>
            <person name="Sun H."/>
            <person name="Tritt A."/>
            <person name="Yoshinaga Y."/>
            <person name="Zwiers L.-H."/>
            <person name="Turgeon B."/>
            <person name="Goodwin S."/>
            <person name="Spatafora J."/>
            <person name="Crous P."/>
            <person name="Grigoriev I."/>
        </authorList>
    </citation>
    <scope>NUCLEOTIDE SEQUENCE</scope>
    <source>
        <strain evidence="6">CBS 113818</strain>
    </source>
</reference>
<gene>
    <name evidence="6" type="ORF">CC86DRAFT_393360</name>
</gene>